<dbReference type="Proteomes" id="UP000287651">
    <property type="component" value="Unassembled WGS sequence"/>
</dbReference>
<dbReference type="EMBL" id="AMZH03013081">
    <property type="protein sequence ID" value="RRT49853.1"/>
    <property type="molecule type" value="Genomic_DNA"/>
</dbReference>
<dbReference type="AlphaFoldDB" id="A0A426YDT0"/>
<dbReference type="PANTHER" id="PTHR11136:SF16">
    <property type="entry name" value="FOLYLPOLYGLUTAMATE SYNTHASE"/>
    <property type="match status" value="1"/>
</dbReference>
<dbReference type="InterPro" id="IPR001645">
    <property type="entry name" value="Folylpolyglutamate_synth"/>
</dbReference>
<evidence type="ECO:0000256" key="2">
    <source>
        <dbReference type="ARBA" id="ARBA00022741"/>
    </source>
</evidence>
<accession>A0A426YDT0</accession>
<gene>
    <name evidence="4" type="ORF">B296_00052096</name>
</gene>
<keyword evidence="1" id="KW-0436">Ligase</keyword>
<dbReference type="GO" id="GO:0005829">
    <property type="term" value="C:cytosol"/>
    <property type="evidence" value="ECO:0007669"/>
    <property type="project" value="TreeGrafter"/>
</dbReference>
<keyword evidence="3" id="KW-0067">ATP-binding</keyword>
<dbReference type="GO" id="GO:0005739">
    <property type="term" value="C:mitochondrion"/>
    <property type="evidence" value="ECO:0007669"/>
    <property type="project" value="TreeGrafter"/>
</dbReference>
<protein>
    <submittedName>
        <fullName evidence="4">Uncharacterized protein</fullName>
    </submittedName>
</protein>
<dbReference type="PANTHER" id="PTHR11136">
    <property type="entry name" value="FOLYLPOLYGLUTAMATE SYNTHASE-RELATED"/>
    <property type="match status" value="1"/>
</dbReference>
<sequence>PRSEDSEGAVAHHKHFIYPLPTTSRSLAFLHPPLRSCAIRCLTPPRRTHRFRVRSDRDMARGIAWTPPHPAAPMDGISFVDYSFLFPFLSAAEYEAALNCLSSLITRRSRAVRANKGDRFDLMFDYLKKGVPACTVPQPDEAMRVLEEKASQLGVSYTVLCSYD</sequence>
<evidence type="ECO:0000313" key="4">
    <source>
        <dbReference type="EMBL" id="RRT49853.1"/>
    </source>
</evidence>
<feature type="non-terminal residue" evidence="4">
    <location>
        <position position="1"/>
    </location>
</feature>
<reference evidence="4 5" key="1">
    <citation type="journal article" date="2014" name="Agronomy (Basel)">
        <title>A Draft Genome Sequence for Ensete ventricosum, the Drought-Tolerant Tree Against Hunger.</title>
        <authorList>
            <person name="Harrison J."/>
            <person name="Moore K.A."/>
            <person name="Paszkiewicz K."/>
            <person name="Jones T."/>
            <person name="Grant M."/>
            <person name="Ambacheew D."/>
            <person name="Muzemil S."/>
            <person name="Studholme D.J."/>
        </authorList>
    </citation>
    <scope>NUCLEOTIDE SEQUENCE [LARGE SCALE GENOMIC DNA]</scope>
</reference>
<dbReference type="GO" id="GO:0004326">
    <property type="term" value="F:tetrahydrofolylpolyglutamate synthase activity"/>
    <property type="evidence" value="ECO:0007669"/>
    <property type="project" value="InterPro"/>
</dbReference>
<dbReference type="GO" id="GO:0005524">
    <property type="term" value="F:ATP binding"/>
    <property type="evidence" value="ECO:0007669"/>
    <property type="project" value="UniProtKB-KW"/>
</dbReference>
<evidence type="ECO:0000313" key="5">
    <source>
        <dbReference type="Proteomes" id="UP000287651"/>
    </source>
</evidence>
<evidence type="ECO:0000256" key="1">
    <source>
        <dbReference type="ARBA" id="ARBA00022598"/>
    </source>
</evidence>
<evidence type="ECO:0000256" key="3">
    <source>
        <dbReference type="ARBA" id="ARBA00022840"/>
    </source>
</evidence>
<keyword evidence="2" id="KW-0547">Nucleotide-binding</keyword>
<comment type="caution">
    <text evidence="4">The sequence shown here is derived from an EMBL/GenBank/DDBJ whole genome shotgun (WGS) entry which is preliminary data.</text>
</comment>
<organism evidence="4 5">
    <name type="scientific">Ensete ventricosum</name>
    <name type="common">Abyssinian banana</name>
    <name type="synonym">Musa ensete</name>
    <dbReference type="NCBI Taxonomy" id="4639"/>
    <lineage>
        <taxon>Eukaryota</taxon>
        <taxon>Viridiplantae</taxon>
        <taxon>Streptophyta</taxon>
        <taxon>Embryophyta</taxon>
        <taxon>Tracheophyta</taxon>
        <taxon>Spermatophyta</taxon>
        <taxon>Magnoliopsida</taxon>
        <taxon>Liliopsida</taxon>
        <taxon>Zingiberales</taxon>
        <taxon>Musaceae</taxon>
        <taxon>Ensete</taxon>
    </lineage>
</organism>
<name>A0A426YDT0_ENSVE</name>
<proteinExistence type="predicted"/>